<dbReference type="Ensembl" id="ENSCSAVT00000015716.1">
    <property type="protein sequence ID" value="ENSCSAVP00000015538.1"/>
    <property type="gene ID" value="ENSCSAVG00000009122.1"/>
</dbReference>
<dbReference type="eggNOG" id="KOG4774">
    <property type="taxonomic scope" value="Eukaryota"/>
</dbReference>
<reference evidence="1" key="3">
    <citation type="submission" date="2025-09" db="UniProtKB">
        <authorList>
            <consortium name="Ensembl"/>
        </authorList>
    </citation>
    <scope>IDENTIFICATION</scope>
</reference>
<evidence type="ECO:0000313" key="1">
    <source>
        <dbReference type="Ensembl" id="ENSCSAVP00000015538.1"/>
    </source>
</evidence>
<reference evidence="2" key="1">
    <citation type="submission" date="2003-08" db="EMBL/GenBank/DDBJ databases">
        <authorList>
            <person name="Birren B."/>
            <person name="Nusbaum C."/>
            <person name="Abebe A."/>
            <person name="Abouelleil A."/>
            <person name="Adekoya E."/>
            <person name="Ait-zahra M."/>
            <person name="Allen N."/>
            <person name="Allen T."/>
            <person name="An P."/>
            <person name="Anderson M."/>
            <person name="Anderson S."/>
            <person name="Arachchi H."/>
            <person name="Armbruster J."/>
            <person name="Bachantsang P."/>
            <person name="Baldwin J."/>
            <person name="Barry A."/>
            <person name="Bayul T."/>
            <person name="Blitshsteyn B."/>
            <person name="Bloom T."/>
            <person name="Blye J."/>
            <person name="Boguslavskiy L."/>
            <person name="Borowsky M."/>
            <person name="Boukhgalter B."/>
            <person name="Brunache A."/>
            <person name="Butler J."/>
            <person name="Calixte N."/>
            <person name="Calvo S."/>
            <person name="Camarata J."/>
            <person name="Campo K."/>
            <person name="Chang J."/>
            <person name="Cheshatsang Y."/>
            <person name="Citroen M."/>
            <person name="Collymore A."/>
            <person name="Considine T."/>
            <person name="Cook A."/>
            <person name="Cooke P."/>
            <person name="Corum B."/>
            <person name="Cuomo C."/>
            <person name="David R."/>
            <person name="Dawoe T."/>
            <person name="Degray S."/>
            <person name="Dodge S."/>
            <person name="Dooley K."/>
            <person name="Dorje P."/>
            <person name="Dorjee K."/>
            <person name="Dorris L."/>
            <person name="Duffey N."/>
            <person name="Dupes A."/>
            <person name="Elkins T."/>
            <person name="Engels R."/>
            <person name="Erickson J."/>
            <person name="Farina A."/>
            <person name="Faro S."/>
            <person name="Ferreira P."/>
            <person name="Fischer H."/>
            <person name="Fitzgerald M."/>
            <person name="Foley K."/>
            <person name="Gage D."/>
            <person name="Galagan J."/>
            <person name="Gearin G."/>
            <person name="Gnerre S."/>
            <person name="Gnirke A."/>
            <person name="Goyette A."/>
            <person name="Graham J."/>
            <person name="Grandbois E."/>
            <person name="Gyaltsen K."/>
            <person name="Hafez N."/>
            <person name="Hagopian D."/>
            <person name="Hagos B."/>
            <person name="Hall J."/>
            <person name="Hatcher B."/>
            <person name="Heller A."/>
            <person name="Higgins H."/>
            <person name="Honan T."/>
            <person name="Horn A."/>
            <person name="Houde N."/>
            <person name="Hughes L."/>
            <person name="Hulme W."/>
            <person name="Husby E."/>
            <person name="Iliev I."/>
            <person name="Jaffe D."/>
            <person name="Jones C."/>
            <person name="Kamal M."/>
            <person name="Kamat A."/>
            <person name="Kamvysselis M."/>
            <person name="Karlsson E."/>
            <person name="Kells C."/>
            <person name="Kieu A."/>
            <person name="Kisner P."/>
            <person name="Kodira C."/>
            <person name="Kulbokas E."/>
            <person name="Labutti K."/>
            <person name="Lama D."/>
            <person name="Landers T."/>
            <person name="Leger J."/>
            <person name="Levine S."/>
            <person name="Lewis D."/>
            <person name="Lewis T."/>
            <person name="Lindblad-toh K."/>
            <person name="Liu X."/>
            <person name="Lokyitsang T."/>
            <person name="Lokyitsang Y."/>
            <person name="Lucien O."/>
            <person name="Lui A."/>
            <person name="Ma L.J."/>
            <person name="Mabbitt R."/>
            <person name="Macdonald J."/>
            <person name="Maclean C."/>
            <person name="Major J."/>
            <person name="Manning J."/>
            <person name="Marabella R."/>
            <person name="Maru K."/>
            <person name="Matthews C."/>
            <person name="Mauceli E."/>
            <person name="Mccarthy M."/>
            <person name="Mcdonough S."/>
            <person name="Mcghee T."/>
            <person name="Meldrim J."/>
            <person name="Meneus L."/>
            <person name="Mesirov J."/>
            <person name="Mihalev A."/>
            <person name="Mihova T."/>
            <person name="Mikkelsen T."/>
            <person name="Mlenga V."/>
            <person name="Moru K."/>
            <person name="Mozes J."/>
            <person name="Mulrain L."/>
            <person name="Munson G."/>
            <person name="Naylor J."/>
            <person name="Newes C."/>
            <person name="Nguyen C."/>
            <person name="Nguyen N."/>
            <person name="Nguyen T."/>
            <person name="Nicol R."/>
            <person name="Nielsen C."/>
            <person name="Nizzari M."/>
            <person name="Norbu C."/>
            <person name="Norbu N."/>
            <person name="O'donnell P."/>
            <person name="Okoawo O."/>
            <person name="O'leary S."/>
            <person name="Omotosho B."/>
            <person name="O'neill K."/>
            <person name="Osman S."/>
            <person name="Parker S."/>
            <person name="Perrin D."/>
            <person name="Phunkhang P."/>
            <person name="Piqani B."/>
            <person name="Purcell S."/>
            <person name="Rachupka T."/>
            <person name="Ramasamy U."/>
            <person name="Rameau R."/>
            <person name="Ray V."/>
            <person name="Raymond C."/>
            <person name="Retta R."/>
            <person name="Richardson S."/>
            <person name="Rise C."/>
            <person name="Rodriguez J."/>
            <person name="Rogers J."/>
            <person name="Rogov P."/>
            <person name="Rutman M."/>
            <person name="Schupbach R."/>
            <person name="Seaman C."/>
            <person name="Settipalli S."/>
            <person name="Sharpe T."/>
            <person name="Sheridan J."/>
            <person name="Sherpa N."/>
            <person name="Shi J."/>
            <person name="Smirnov S."/>
            <person name="Smith C."/>
            <person name="Sougnez C."/>
            <person name="Spencer B."/>
            <person name="Stalker J."/>
            <person name="Stange-thomann N."/>
            <person name="Stavropoulos S."/>
            <person name="Stetson K."/>
            <person name="Stone C."/>
            <person name="Stone S."/>
            <person name="Stubbs M."/>
            <person name="Talamas J."/>
            <person name="Tchuinga P."/>
            <person name="Tenzing P."/>
            <person name="Tesfaye S."/>
            <person name="Theodore J."/>
            <person name="Thoulutsang Y."/>
            <person name="Topham K."/>
            <person name="Towey S."/>
            <person name="Tsamla T."/>
            <person name="Tsomo N."/>
            <person name="Vallee D."/>
            <person name="Vassiliev H."/>
            <person name="Venkataraman V."/>
            <person name="Vinson J."/>
            <person name="Vo A."/>
            <person name="Wade C."/>
            <person name="Wang S."/>
            <person name="Wangchuk T."/>
            <person name="Wangdi T."/>
            <person name="Whittaker C."/>
            <person name="Wilkinson J."/>
            <person name="Wu Y."/>
            <person name="Wyman D."/>
            <person name="Yadav S."/>
            <person name="Yang S."/>
            <person name="Yang X."/>
            <person name="Yeager S."/>
            <person name="Yee E."/>
            <person name="Young G."/>
            <person name="Zainoun J."/>
            <person name="Zembeck L."/>
            <person name="Zimmer A."/>
            <person name="Zody M."/>
            <person name="Lander E."/>
        </authorList>
    </citation>
    <scope>NUCLEOTIDE SEQUENCE [LARGE SCALE GENOMIC DNA]</scope>
</reference>
<dbReference type="InterPro" id="IPR038881">
    <property type="entry name" value="Yae1-like"/>
</dbReference>
<organism evidence="1 2">
    <name type="scientific">Ciona savignyi</name>
    <name type="common">Pacific transparent sea squirt</name>
    <dbReference type="NCBI Taxonomy" id="51511"/>
    <lineage>
        <taxon>Eukaryota</taxon>
        <taxon>Metazoa</taxon>
        <taxon>Chordata</taxon>
        <taxon>Tunicata</taxon>
        <taxon>Ascidiacea</taxon>
        <taxon>Phlebobranchia</taxon>
        <taxon>Cionidae</taxon>
        <taxon>Ciona</taxon>
    </lineage>
</organism>
<name>H2ZD72_CIOSA</name>
<dbReference type="PANTHER" id="PTHR18829">
    <property type="entry name" value="PROTEIN YAE1 HOMOLOG"/>
    <property type="match status" value="1"/>
</dbReference>
<sequence length="224" mass="24705">MEEDIFDQDASEMEVISQEWNQVCQSRLKNGFVEGATVGQQHTIQNGFNTGFKQGLLSCFLLSKVKGILDGLMAYQDSYEGDPISDDIIIDAYDIMETISTLETDGVAEDFLSMSLNSSMCSRNPAESNPIVDMVEMDMDLNSADACEGCSCVGKNSKLEDNNCCSTETTSITEGSIPPKLGDKTLEDARTLLLTCPQIHDVVQRCKTVLRRLKWSDAMVDQLI</sequence>
<dbReference type="STRING" id="51511.ENSCSAVP00000015538"/>
<keyword evidence="2" id="KW-1185">Reference proteome</keyword>
<dbReference type="InParanoid" id="H2ZD72"/>
<reference evidence="1" key="2">
    <citation type="submission" date="2025-08" db="UniProtKB">
        <authorList>
            <consortium name="Ensembl"/>
        </authorList>
    </citation>
    <scope>IDENTIFICATION</scope>
</reference>
<evidence type="ECO:0000313" key="2">
    <source>
        <dbReference type="Proteomes" id="UP000007875"/>
    </source>
</evidence>
<dbReference type="HOGENOM" id="CLU_1234641_0_0_1"/>
<dbReference type="GeneTree" id="ENSGT00730000114034"/>
<protein>
    <recommendedName>
        <fullName evidence="3">Essential protein Yae1 N-terminal domain-containing protein</fullName>
    </recommendedName>
</protein>
<accession>H2ZD72</accession>
<dbReference type="Proteomes" id="UP000007875">
    <property type="component" value="Unassembled WGS sequence"/>
</dbReference>
<evidence type="ECO:0008006" key="3">
    <source>
        <dbReference type="Google" id="ProtNLM"/>
    </source>
</evidence>
<dbReference type="PANTHER" id="PTHR18829:SF0">
    <property type="entry name" value="PROTEIN YAE1 HOMOLOG"/>
    <property type="match status" value="1"/>
</dbReference>
<proteinExistence type="predicted"/>
<dbReference type="AlphaFoldDB" id="H2ZD72"/>